<evidence type="ECO:0000256" key="7">
    <source>
        <dbReference type="RuleBase" id="RU004168"/>
    </source>
</evidence>
<accession>A0ABV3DEU0</accession>
<dbReference type="PROSITE" id="PS00150">
    <property type="entry name" value="ACYLPHOSPHATASE_1"/>
    <property type="match status" value="1"/>
</dbReference>
<dbReference type="InterPro" id="IPR020456">
    <property type="entry name" value="Acylphosphatase"/>
</dbReference>
<feature type="compositionally biased region" description="Basic and acidic residues" evidence="8">
    <location>
        <begin position="7"/>
        <end position="28"/>
    </location>
</feature>
<evidence type="ECO:0000256" key="5">
    <source>
        <dbReference type="PROSITE-ProRule" id="PRU00520"/>
    </source>
</evidence>
<organism evidence="10 11">
    <name type="scientific">Streptodolium elevatio</name>
    <dbReference type="NCBI Taxonomy" id="3157996"/>
    <lineage>
        <taxon>Bacteria</taxon>
        <taxon>Bacillati</taxon>
        <taxon>Actinomycetota</taxon>
        <taxon>Actinomycetes</taxon>
        <taxon>Kitasatosporales</taxon>
        <taxon>Streptomycetaceae</taxon>
        <taxon>Streptodolium</taxon>
    </lineage>
</organism>
<dbReference type="EC" id="3.6.1.7" evidence="2 5"/>
<reference evidence="10 11" key="1">
    <citation type="submission" date="2024-06" db="EMBL/GenBank/DDBJ databases">
        <title>The Natural Products Discovery Center: Release of the First 8490 Sequenced Strains for Exploring Actinobacteria Biosynthetic Diversity.</title>
        <authorList>
            <person name="Kalkreuter E."/>
            <person name="Kautsar S.A."/>
            <person name="Yang D."/>
            <person name="Bader C.D."/>
            <person name="Teijaro C.N."/>
            <person name="Fluegel L."/>
            <person name="Davis C.M."/>
            <person name="Simpson J.R."/>
            <person name="Lauterbach L."/>
            <person name="Steele A.D."/>
            <person name="Gui C."/>
            <person name="Meng S."/>
            <person name="Li G."/>
            <person name="Viehrig K."/>
            <person name="Ye F."/>
            <person name="Su P."/>
            <person name="Kiefer A.F."/>
            <person name="Nichols A."/>
            <person name="Cepeda A.J."/>
            <person name="Yan W."/>
            <person name="Fan B."/>
            <person name="Jiang Y."/>
            <person name="Adhikari A."/>
            <person name="Zheng C.-J."/>
            <person name="Schuster L."/>
            <person name="Cowan T.M."/>
            <person name="Smanski M.J."/>
            <person name="Chevrette M.G."/>
            <person name="De Carvalho L.P.S."/>
            <person name="Shen B."/>
        </authorList>
    </citation>
    <scope>NUCLEOTIDE SEQUENCE [LARGE SCALE GENOMIC DNA]</scope>
    <source>
        <strain evidence="10 11">NPDC048946</strain>
    </source>
</reference>
<dbReference type="PROSITE" id="PS51160">
    <property type="entry name" value="ACYLPHOSPHATASE_3"/>
    <property type="match status" value="1"/>
</dbReference>
<evidence type="ECO:0000313" key="10">
    <source>
        <dbReference type="EMBL" id="MEU8134253.1"/>
    </source>
</evidence>
<dbReference type="Gene3D" id="3.30.70.100">
    <property type="match status" value="1"/>
</dbReference>
<evidence type="ECO:0000256" key="4">
    <source>
        <dbReference type="ARBA" id="ARBA00047645"/>
    </source>
</evidence>
<proteinExistence type="inferred from homology"/>
<dbReference type="InterPro" id="IPR017968">
    <property type="entry name" value="Acylphosphatase_CS"/>
</dbReference>
<feature type="active site" evidence="5">
    <location>
        <position position="63"/>
    </location>
</feature>
<dbReference type="SUPFAM" id="SSF54975">
    <property type="entry name" value="Acylphosphatase/BLUF domain-like"/>
    <property type="match status" value="1"/>
</dbReference>
<dbReference type="InterPro" id="IPR001792">
    <property type="entry name" value="Acylphosphatase-like_dom"/>
</dbReference>
<dbReference type="PANTHER" id="PTHR47268:SF4">
    <property type="entry name" value="ACYLPHOSPHATASE"/>
    <property type="match status" value="1"/>
</dbReference>
<evidence type="ECO:0000256" key="8">
    <source>
        <dbReference type="SAM" id="MobiDB-lite"/>
    </source>
</evidence>
<dbReference type="Proteomes" id="UP001551482">
    <property type="component" value="Unassembled WGS sequence"/>
</dbReference>
<protein>
    <recommendedName>
        <fullName evidence="3 5">Acylphosphatase</fullName>
        <ecNumber evidence="2 5">3.6.1.7</ecNumber>
    </recommendedName>
</protein>
<dbReference type="EMBL" id="JBEZFP010000024">
    <property type="protein sequence ID" value="MEU8134253.1"/>
    <property type="molecule type" value="Genomic_DNA"/>
</dbReference>
<dbReference type="GO" id="GO:0003998">
    <property type="term" value="F:acylphosphatase activity"/>
    <property type="evidence" value="ECO:0007669"/>
    <property type="project" value="UniProtKB-EC"/>
</dbReference>
<sequence>MAGQGKGESHGVDDAALHQDGPIRDDGTRRVRVVVSGRVQGVFFRATCATEADDAGVSGWVRNRADGRVEAVFEGRPAAVAQMVAWMRHGPPEARVDAVAVTEEPAAEPVAGGPGFVVLR</sequence>
<comment type="similarity">
    <text evidence="1 7">Belongs to the acylphosphatase family.</text>
</comment>
<feature type="region of interest" description="Disordered" evidence="8">
    <location>
        <begin position="1"/>
        <end position="28"/>
    </location>
</feature>
<comment type="catalytic activity">
    <reaction evidence="4 5 6">
        <text>an acyl phosphate + H2O = a carboxylate + phosphate + H(+)</text>
        <dbReference type="Rhea" id="RHEA:14965"/>
        <dbReference type="ChEBI" id="CHEBI:15377"/>
        <dbReference type="ChEBI" id="CHEBI:15378"/>
        <dbReference type="ChEBI" id="CHEBI:29067"/>
        <dbReference type="ChEBI" id="CHEBI:43474"/>
        <dbReference type="ChEBI" id="CHEBI:59918"/>
        <dbReference type="EC" id="3.6.1.7"/>
    </reaction>
</comment>
<evidence type="ECO:0000256" key="1">
    <source>
        <dbReference type="ARBA" id="ARBA00005614"/>
    </source>
</evidence>
<dbReference type="PANTHER" id="PTHR47268">
    <property type="entry name" value="ACYLPHOSPHATASE"/>
    <property type="match status" value="1"/>
</dbReference>
<gene>
    <name evidence="10" type="ORF">AB0C36_12160</name>
</gene>
<keyword evidence="5 6" id="KW-0378">Hydrolase</keyword>
<comment type="caution">
    <text evidence="10">The sequence shown here is derived from an EMBL/GenBank/DDBJ whole genome shotgun (WGS) entry which is preliminary data.</text>
</comment>
<evidence type="ECO:0000256" key="2">
    <source>
        <dbReference type="ARBA" id="ARBA00012150"/>
    </source>
</evidence>
<evidence type="ECO:0000256" key="6">
    <source>
        <dbReference type="RuleBase" id="RU000553"/>
    </source>
</evidence>
<feature type="domain" description="Acylphosphatase-like" evidence="9">
    <location>
        <begin position="30"/>
        <end position="120"/>
    </location>
</feature>
<evidence type="ECO:0000256" key="3">
    <source>
        <dbReference type="ARBA" id="ARBA00015991"/>
    </source>
</evidence>
<feature type="active site" evidence="5">
    <location>
        <position position="45"/>
    </location>
</feature>
<dbReference type="PRINTS" id="PR00112">
    <property type="entry name" value="ACYLPHPHTASE"/>
</dbReference>
<evidence type="ECO:0000259" key="9">
    <source>
        <dbReference type="PROSITE" id="PS51160"/>
    </source>
</evidence>
<evidence type="ECO:0000313" key="11">
    <source>
        <dbReference type="Proteomes" id="UP001551482"/>
    </source>
</evidence>
<name>A0ABV3DEU0_9ACTN</name>
<dbReference type="RefSeq" id="WP_358352757.1">
    <property type="nucleotide sequence ID" value="NZ_JBEZFP010000024.1"/>
</dbReference>
<dbReference type="InterPro" id="IPR036046">
    <property type="entry name" value="Acylphosphatase-like_dom_sf"/>
</dbReference>
<dbReference type="Pfam" id="PF00708">
    <property type="entry name" value="Acylphosphatase"/>
    <property type="match status" value="1"/>
</dbReference>
<keyword evidence="11" id="KW-1185">Reference proteome</keyword>
<dbReference type="PROSITE" id="PS00151">
    <property type="entry name" value="ACYLPHOSPHATASE_2"/>
    <property type="match status" value="1"/>
</dbReference>